<dbReference type="AlphaFoldDB" id="A0A090C0P6"/>
<evidence type="ECO:0000313" key="6">
    <source>
        <dbReference type="EMBL" id="PHQ01148.1"/>
    </source>
</evidence>
<reference evidence="7 12" key="4">
    <citation type="journal article" date="2018" name="J. Antimicrob. Chemother.">
        <title>Phylogenomics of colistin-susceptible and resistant XDR Acinetobacter baumannii.</title>
        <authorList>
            <person name="Mustapha M."/>
            <person name="Li B."/>
            <person name="Pacey M.P."/>
            <person name="Mettus R.T."/>
            <person name="McElheny C.L."/>
            <person name="Ernst R.K."/>
            <person name="Cooper V.S."/>
            <person name="Doi Y."/>
        </authorList>
    </citation>
    <scope>NUCLEOTIDE SEQUENCE [LARGE SCALE GENOMIC DNA]</scope>
    <source>
        <strain evidence="7 12">R20</strain>
    </source>
</reference>
<gene>
    <name evidence="4" type="ORF">A7M90_18110</name>
    <name evidence="7" type="ORF">C5U34_15140</name>
    <name evidence="5" type="ORF">CBE85_18965</name>
    <name evidence="6" type="ORF">CPI82_19005</name>
    <name evidence="3" type="ORF">G3N53_18230</name>
    <name evidence="2" type="ORF">IAG11_19495</name>
    <name evidence="8" type="ORF">J6E47_02525</name>
</gene>
<dbReference type="EMBL" id="PUDN01000085">
    <property type="protein sequence ID" value="PQH49675.1"/>
    <property type="molecule type" value="Genomic_DNA"/>
</dbReference>
<dbReference type="EMBL" id="NGKM01000031">
    <property type="protein sequence ID" value="OWK65003.1"/>
    <property type="molecule type" value="Genomic_DNA"/>
</dbReference>
<evidence type="ECO:0000313" key="9">
    <source>
        <dbReference type="Proteomes" id="UP000179937"/>
    </source>
</evidence>
<evidence type="ECO:0000313" key="13">
    <source>
        <dbReference type="Proteomes" id="UP000470018"/>
    </source>
</evidence>
<dbReference type="Gene3D" id="3.30.450.30">
    <property type="entry name" value="Dynein light chain 2a, cytoplasmic"/>
    <property type="match status" value="1"/>
</dbReference>
<evidence type="ECO:0000313" key="10">
    <source>
        <dbReference type="Proteomes" id="UP000197394"/>
    </source>
</evidence>
<dbReference type="EMBL" id="CP072270">
    <property type="protein sequence ID" value="QTK43978.1"/>
    <property type="molecule type" value="Genomic_DNA"/>
</dbReference>
<reference evidence="3 13" key="5">
    <citation type="submission" date="2020-02" db="EMBL/GenBank/DDBJ databases">
        <title>Whole genome shot-gun sequencing of clinical Carbapenem resistant A. baumannii.</title>
        <authorList>
            <person name="Veeraraghavan B."/>
            <person name="Mathur P."/>
            <person name="Vijayakumar S."/>
            <person name="Vasudevan K."/>
            <person name="Lincy M."/>
            <person name="Kirubananthan A."/>
        </authorList>
    </citation>
    <scope>NUCLEOTIDE SEQUENCE [LARGE SCALE GENOMIC DNA]</scope>
    <source>
        <strain evidence="3 13">SP816</strain>
    </source>
</reference>
<reference evidence="2" key="6">
    <citation type="submission" date="2020-08" db="EMBL/GenBank/DDBJ databases">
        <title>Diversity of carbapenem-resistant Acinetobacter baumannii and bacteriophage-mediated spread of the Oxa23 carbapenemase.</title>
        <authorList>
            <person name="Abouelfetouh A."/>
            <person name="Mattock J."/>
            <person name="Turner D."/>
            <person name="Li E."/>
            <person name="Evans B.A."/>
        </authorList>
    </citation>
    <scope>NUCLEOTIDE SEQUENCE</scope>
    <source>
        <strain evidence="2">A86</strain>
    </source>
</reference>
<evidence type="ECO:0000313" key="12">
    <source>
        <dbReference type="Proteomes" id="UP000239276"/>
    </source>
</evidence>
<evidence type="ECO:0000313" key="2">
    <source>
        <dbReference type="EMBL" id="MBD0222046.1"/>
    </source>
</evidence>
<reference evidence="6 11" key="3">
    <citation type="submission" date="2017-09" db="EMBL/GenBank/DDBJ databases">
        <title>Draft genome of Acinetobacter baumannii strain I43, a mercury resistant bacteria.</title>
        <authorList>
            <person name="Siqueira K.A."/>
            <person name="Mello I.S."/>
            <person name="Mendes T.A."/>
            <person name="Soares M.A."/>
        </authorList>
    </citation>
    <scope>NUCLEOTIDE SEQUENCE [LARGE SCALE GENOMIC DNA]</scope>
    <source>
        <strain evidence="6 11">I43</strain>
    </source>
</reference>
<dbReference type="PATRIC" id="fig|470.1577.peg.742"/>
<dbReference type="Proteomes" id="UP000179937">
    <property type="component" value="Unassembled WGS sequence"/>
</dbReference>
<reference evidence="8" key="7">
    <citation type="submission" date="2021-03" db="EMBL/GenBank/DDBJ databases">
        <title>Complete genome sequencing of Acinetobacter baumannii.</title>
        <authorList>
            <person name="Yadav B."/>
            <person name="Makwana N."/>
            <person name="Kharat A.S."/>
            <person name="Veeraraghavan B."/>
            <person name="Vijayakumar S."/>
            <person name="Priya M."/>
        </authorList>
    </citation>
    <scope>NUCLEOTIDE SEQUENCE</scope>
    <source>
        <strain evidence="8">KSK6</strain>
    </source>
</reference>
<reference evidence="5 10" key="2">
    <citation type="submission" date="2017-05" db="EMBL/GenBank/DDBJ databases">
        <title>Draft genome sequence of MDR A. baumannii AB360.</title>
        <authorList>
            <person name="Wareham D.W."/>
            <person name="Bean D.C."/>
        </authorList>
    </citation>
    <scope>NUCLEOTIDE SEQUENCE [LARGE SCALE GENOMIC DNA]</scope>
    <source>
        <strain evidence="5 10">AB360</strain>
    </source>
</reference>
<evidence type="ECO:0000313" key="7">
    <source>
        <dbReference type="EMBL" id="PQH49675.1"/>
    </source>
</evidence>
<dbReference type="Pfam" id="PF03259">
    <property type="entry name" value="Robl_LC7"/>
    <property type="match status" value="1"/>
</dbReference>
<dbReference type="EMBL" id="JACSVK010000164">
    <property type="protein sequence ID" value="MBD0222046.1"/>
    <property type="molecule type" value="Genomic_DNA"/>
</dbReference>
<dbReference type="Proteomes" id="UP000239276">
    <property type="component" value="Unassembled WGS sequence"/>
</dbReference>
<accession>A0A090C0P6</accession>
<dbReference type="Proteomes" id="UP000197394">
    <property type="component" value="Unassembled WGS sequence"/>
</dbReference>
<evidence type="ECO:0000313" key="8">
    <source>
        <dbReference type="EMBL" id="QTK43978.1"/>
    </source>
</evidence>
<dbReference type="EMBL" id="LYKI01000016">
    <property type="protein sequence ID" value="OIG72768.1"/>
    <property type="molecule type" value="Genomic_DNA"/>
</dbReference>
<dbReference type="EMBL" id="NXDV01000025">
    <property type="protein sequence ID" value="PHQ01148.1"/>
    <property type="molecule type" value="Genomic_DNA"/>
</dbReference>
<evidence type="ECO:0000313" key="11">
    <source>
        <dbReference type="Proteomes" id="UP000223291"/>
    </source>
</evidence>
<dbReference type="SUPFAM" id="SSF103196">
    <property type="entry name" value="Roadblock/LC7 domain"/>
    <property type="match status" value="1"/>
</dbReference>
<dbReference type="GeneID" id="92797763"/>
<dbReference type="Proteomes" id="UP000664966">
    <property type="component" value="Chromosome"/>
</dbReference>
<dbReference type="Proteomes" id="UP000634608">
    <property type="component" value="Unassembled WGS sequence"/>
</dbReference>
<reference evidence="4 9" key="1">
    <citation type="submission" date="2016-05" db="EMBL/GenBank/DDBJ databases">
        <title>The evolution of Acinetobacter baumannii in vivo.</title>
        <authorList>
            <person name="Hua X."/>
            <person name="Yu Y."/>
        </authorList>
    </citation>
    <scope>NUCLEOTIDE SEQUENCE [LARGE SCALE GENOMIC DNA]</scope>
    <source>
        <strain evidence="4 9">XH647</strain>
    </source>
</reference>
<protein>
    <submittedName>
        <fullName evidence="2">Roadblock/LC7 domain-containing protein</fullName>
    </submittedName>
</protein>
<dbReference type="EMBL" id="JAAGTY010000033">
    <property type="protein sequence ID" value="NDW43009.1"/>
    <property type="molecule type" value="Genomic_DNA"/>
</dbReference>
<feature type="domain" description="Roadblock/LAMTOR2" evidence="1">
    <location>
        <begin position="25"/>
        <end position="99"/>
    </location>
</feature>
<sequence length="139" mass="14954">MLSIPVQKRTAPTQLLQLAKSEAQKILMNTRGVDFVMICSSDGFELATVSHKNYPNTTKLAAVSSSILAMVSAFLKEIQLTGCNNITLDADNGKAILTAIPALHHPMVMVTLSNRDVLLGQLLYSLKKASQVIAEADGE</sequence>
<proteinExistence type="predicted"/>
<dbReference type="RefSeq" id="WP_000949092.1">
    <property type="nucleotide sequence ID" value="NZ_AP014649.1"/>
</dbReference>
<evidence type="ECO:0000259" key="1">
    <source>
        <dbReference type="Pfam" id="PF03259"/>
    </source>
</evidence>
<organism evidence="4 9">
    <name type="scientific">Acinetobacter baumannii</name>
    <dbReference type="NCBI Taxonomy" id="470"/>
    <lineage>
        <taxon>Bacteria</taxon>
        <taxon>Pseudomonadati</taxon>
        <taxon>Pseudomonadota</taxon>
        <taxon>Gammaproteobacteria</taxon>
        <taxon>Moraxellales</taxon>
        <taxon>Moraxellaceae</taxon>
        <taxon>Acinetobacter</taxon>
        <taxon>Acinetobacter calcoaceticus/baumannii complex</taxon>
    </lineage>
</organism>
<evidence type="ECO:0000313" key="4">
    <source>
        <dbReference type="EMBL" id="OIG72768.1"/>
    </source>
</evidence>
<dbReference type="Proteomes" id="UP000470018">
    <property type="component" value="Unassembled WGS sequence"/>
</dbReference>
<name>A0A090C0P6_ACIBA</name>
<evidence type="ECO:0000313" key="5">
    <source>
        <dbReference type="EMBL" id="OWK65003.1"/>
    </source>
</evidence>
<dbReference type="Proteomes" id="UP000223291">
    <property type="component" value="Unassembled WGS sequence"/>
</dbReference>
<dbReference type="InterPro" id="IPR004942">
    <property type="entry name" value="Roadblock/LAMTOR2_dom"/>
</dbReference>
<evidence type="ECO:0000313" key="3">
    <source>
        <dbReference type="EMBL" id="NDW43009.1"/>
    </source>
</evidence>